<comment type="caution">
    <text evidence="2">The sequence shown here is derived from an EMBL/GenBank/DDBJ whole genome shotgun (WGS) entry which is preliminary data.</text>
</comment>
<gene>
    <name evidence="2" type="ORF">Q3O59_07975</name>
</gene>
<proteinExistence type="predicted"/>
<dbReference type="EMBL" id="JAUZVY010000002">
    <property type="protein sequence ID" value="MDP4528964.1"/>
    <property type="molecule type" value="Genomic_DNA"/>
</dbReference>
<feature type="signal peptide" evidence="1">
    <location>
        <begin position="1"/>
        <end position="20"/>
    </location>
</feature>
<reference evidence="2 3" key="1">
    <citation type="submission" date="2023-08" db="EMBL/GenBank/DDBJ databases">
        <authorList>
            <person name="Joshi A."/>
            <person name="Thite S."/>
        </authorList>
    </citation>
    <scope>NUCLEOTIDE SEQUENCE [LARGE SCALE GENOMIC DNA]</scope>
    <source>
        <strain evidence="2 3">1E1</strain>
    </source>
</reference>
<dbReference type="Proteomes" id="UP001236258">
    <property type="component" value="Unassembled WGS sequence"/>
</dbReference>
<accession>A0ABT9GPS2</accession>
<feature type="chain" id="PRO_5045765545" description="Secreted protein" evidence="1">
    <location>
        <begin position="21"/>
        <end position="115"/>
    </location>
</feature>
<dbReference type="RefSeq" id="WP_305945051.1">
    <property type="nucleotide sequence ID" value="NZ_JAUZVY010000002.1"/>
</dbReference>
<keyword evidence="3" id="KW-1185">Reference proteome</keyword>
<organism evidence="2 3">
    <name type="scientific">Alkalimonas delamerensis</name>
    <dbReference type="NCBI Taxonomy" id="265981"/>
    <lineage>
        <taxon>Bacteria</taxon>
        <taxon>Pseudomonadati</taxon>
        <taxon>Pseudomonadota</taxon>
        <taxon>Gammaproteobacteria</taxon>
        <taxon>Alkalimonas</taxon>
    </lineage>
</organism>
<name>A0ABT9GPS2_9GAMM</name>
<evidence type="ECO:0000313" key="2">
    <source>
        <dbReference type="EMBL" id="MDP4528964.1"/>
    </source>
</evidence>
<keyword evidence="1" id="KW-0732">Signal</keyword>
<sequence>MKKILLAAAVAALVSGTAAANQATGGGSDGAEGPVVAQGVAAGAVGLLVAGSVISNSRGSTIVLPEGPEEPVVGCEGDDELNDDGFCVGTTTITTGTGTNTYTTTATFTYAPSVQ</sequence>
<evidence type="ECO:0000256" key="1">
    <source>
        <dbReference type="SAM" id="SignalP"/>
    </source>
</evidence>
<protein>
    <recommendedName>
        <fullName evidence="4">Secreted protein</fullName>
    </recommendedName>
</protein>
<evidence type="ECO:0008006" key="4">
    <source>
        <dbReference type="Google" id="ProtNLM"/>
    </source>
</evidence>
<evidence type="ECO:0000313" key="3">
    <source>
        <dbReference type="Proteomes" id="UP001236258"/>
    </source>
</evidence>